<feature type="domain" description="K1 capsule-specific polysaccharide lyase C-terminal" evidence="1">
    <location>
        <begin position="154"/>
        <end position="216"/>
    </location>
</feature>
<evidence type="ECO:0000259" key="1">
    <source>
        <dbReference type="Pfam" id="PF24146"/>
    </source>
</evidence>
<dbReference type="Pfam" id="PF24146">
    <property type="entry name" value="K1-lyase_C"/>
    <property type="match status" value="1"/>
</dbReference>
<accession>A0A4P2QQY1</accession>
<dbReference type="AlphaFoldDB" id="A0A4P2QQY1"/>
<dbReference type="EMBL" id="CP012672">
    <property type="protein sequence ID" value="AUX31933.1"/>
    <property type="molecule type" value="Genomic_DNA"/>
</dbReference>
<proteinExistence type="predicted"/>
<name>A0A4P2QQY1_SORCE</name>
<evidence type="ECO:0000313" key="2">
    <source>
        <dbReference type="EMBL" id="AUX31933.1"/>
    </source>
</evidence>
<dbReference type="InterPro" id="IPR056204">
    <property type="entry name" value="K1-lyase_C"/>
</dbReference>
<protein>
    <recommendedName>
        <fullName evidence="1">K1 capsule-specific polysaccharide lyase C-terminal domain-containing protein</fullName>
    </recommendedName>
</protein>
<gene>
    <name evidence="2" type="ORF">SOCE836_040680</name>
</gene>
<sequence length="235" mass="23270">MAALTKARDTKRASAHVLPERLHLGVATTTTIFQGGIVAKNASGYAVPASTSAGLIAVGVAQETVTNSGADGAKLVLVHPGVFLFANSSAGDQITVADLYKVCWLVDDQTVAKTSGSGSRSSAGIVIAVDSAGVHVLISPSIGAQAAAVPSIQAGTATLVAGTVTISTAAITASSRIIVTMKDPGAGALTGFADLDVPAANRTPGTPGSFVVNAVNTSAAVINTAVCTFDWLVIG</sequence>
<reference evidence="2 3" key="1">
    <citation type="submission" date="2015-09" db="EMBL/GenBank/DDBJ databases">
        <title>Sorangium comparison.</title>
        <authorList>
            <person name="Zaburannyi N."/>
            <person name="Bunk B."/>
            <person name="Overmann J."/>
            <person name="Mueller R."/>
        </authorList>
    </citation>
    <scope>NUCLEOTIDE SEQUENCE [LARGE SCALE GENOMIC DNA]</scope>
    <source>
        <strain evidence="2 3">So ce836</strain>
    </source>
</reference>
<organism evidence="2 3">
    <name type="scientific">Sorangium cellulosum</name>
    <name type="common">Polyangium cellulosum</name>
    <dbReference type="NCBI Taxonomy" id="56"/>
    <lineage>
        <taxon>Bacteria</taxon>
        <taxon>Pseudomonadati</taxon>
        <taxon>Myxococcota</taxon>
        <taxon>Polyangia</taxon>
        <taxon>Polyangiales</taxon>
        <taxon>Polyangiaceae</taxon>
        <taxon>Sorangium</taxon>
    </lineage>
</organism>
<dbReference type="RefSeq" id="WP_207217896.1">
    <property type="nucleotide sequence ID" value="NZ_CP012672.1"/>
</dbReference>
<dbReference type="Proteomes" id="UP000295497">
    <property type="component" value="Chromosome"/>
</dbReference>
<evidence type="ECO:0000313" key="3">
    <source>
        <dbReference type="Proteomes" id="UP000295497"/>
    </source>
</evidence>